<protein>
    <submittedName>
        <fullName evidence="2">Reverse transcriptase domain-containing protein</fullName>
    </submittedName>
</protein>
<dbReference type="WBParaSite" id="HCON_00170910-00001">
    <property type="protein sequence ID" value="HCON_00170910-00001"/>
    <property type="gene ID" value="HCON_00170910"/>
</dbReference>
<reference evidence="2" key="1">
    <citation type="submission" date="2020-12" db="UniProtKB">
        <authorList>
            <consortium name="WormBaseParasite"/>
        </authorList>
    </citation>
    <scope>IDENTIFICATION</scope>
    <source>
        <strain evidence="2">MHco3</strain>
    </source>
</reference>
<keyword evidence="1" id="KW-1185">Reference proteome</keyword>
<dbReference type="Proteomes" id="UP000025227">
    <property type="component" value="Unplaced"/>
</dbReference>
<organism evidence="1 2">
    <name type="scientific">Haemonchus contortus</name>
    <name type="common">Barber pole worm</name>
    <dbReference type="NCBI Taxonomy" id="6289"/>
    <lineage>
        <taxon>Eukaryota</taxon>
        <taxon>Metazoa</taxon>
        <taxon>Ecdysozoa</taxon>
        <taxon>Nematoda</taxon>
        <taxon>Chromadorea</taxon>
        <taxon>Rhabditida</taxon>
        <taxon>Rhabditina</taxon>
        <taxon>Rhabditomorpha</taxon>
        <taxon>Strongyloidea</taxon>
        <taxon>Trichostrongylidae</taxon>
        <taxon>Haemonchus</taxon>
    </lineage>
</organism>
<accession>A0A7I4Z3N6</accession>
<name>A0A7I4Z3N6_HAECO</name>
<sequence>MLREFYDNFTTRISPFYKEVIISVKRDNIVLITPNIEQAERMLAEFDSACERIGLELSLTKSMFMKNVPLSRIPCVVWNGKTWERYAHHLCFADNIVLITPNIEQAERMLAEFDSACERIGLELSLTKSMFMKNGLVPDAVMHKFIEVHR</sequence>
<evidence type="ECO:0000313" key="2">
    <source>
        <dbReference type="WBParaSite" id="HCON_00170910-00001"/>
    </source>
</evidence>
<dbReference type="OrthoDB" id="410104at2759"/>
<dbReference type="AlphaFoldDB" id="A0A7I4Z3N6"/>
<proteinExistence type="predicted"/>
<evidence type="ECO:0000313" key="1">
    <source>
        <dbReference type="Proteomes" id="UP000025227"/>
    </source>
</evidence>